<name>A0ABR6BKT2_9PSEU</name>
<dbReference type="InterPro" id="IPR001387">
    <property type="entry name" value="Cro/C1-type_HTH"/>
</dbReference>
<dbReference type="RefSeq" id="WP_182838357.1">
    <property type="nucleotide sequence ID" value="NZ_BAAABQ010000056.1"/>
</dbReference>
<evidence type="ECO:0000313" key="7">
    <source>
        <dbReference type="Proteomes" id="UP000517916"/>
    </source>
</evidence>
<evidence type="ECO:0000313" key="6">
    <source>
        <dbReference type="EMBL" id="MBA8927483.1"/>
    </source>
</evidence>
<sequence length="324" mass="34134">MATISDVAALAGVSTATVSRVLNGKSTVDTELVSRVREAARALDYRPNTVARNLRRRDSSVLSLVISDVENPFFTAVARGVEDTARAAGYSVLLGNSDEDPDKERAYLELAGQAQTAGVVLSPTGPGTALPEGTPPVVAVDRPLPGGRHDAVLVDTRSAARLATQHLLDQGYQRVACLTGPPGVHTAEDRLAGYREALAGRPELVRRSEFKAAGARQASELLFGERDRPDAVLVANSAMAIGLLGTLAQQGLRIGKDIGVVSFDDVPWASLVHPALTVVRQPAHEIGRRAAGLLLDRIGSVRGEAHTVVLAAELVVRGSSTREV</sequence>
<dbReference type="CDD" id="cd01392">
    <property type="entry name" value="HTH_LacI"/>
    <property type="match status" value="1"/>
</dbReference>
<dbReference type="Proteomes" id="UP000517916">
    <property type="component" value="Unassembled WGS sequence"/>
</dbReference>
<dbReference type="Pfam" id="PF00356">
    <property type="entry name" value="LacI"/>
    <property type="match status" value="1"/>
</dbReference>
<dbReference type="InterPro" id="IPR000843">
    <property type="entry name" value="HTH_LacI"/>
</dbReference>
<evidence type="ECO:0000256" key="3">
    <source>
        <dbReference type="ARBA" id="ARBA00023163"/>
    </source>
</evidence>
<dbReference type="Pfam" id="PF13377">
    <property type="entry name" value="Peripla_BP_3"/>
    <property type="match status" value="1"/>
</dbReference>
<keyword evidence="7" id="KW-1185">Reference proteome</keyword>
<dbReference type="PROSITE" id="PS00356">
    <property type="entry name" value="HTH_LACI_1"/>
    <property type="match status" value="1"/>
</dbReference>
<dbReference type="Gene3D" id="1.10.260.40">
    <property type="entry name" value="lambda repressor-like DNA-binding domains"/>
    <property type="match status" value="1"/>
</dbReference>
<proteinExistence type="predicted"/>
<feature type="domain" description="HTH cro/C1-type" evidence="5">
    <location>
        <begin position="3"/>
        <end position="50"/>
    </location>
</feature>
<dbReference type="PROSITE" id="PS50943">
    <property type="entry name" value="HTH_CROC1"/>
    <property type="match status" value="1"/>
</dbReference>
<dbReference type="SUPFAM" id="SSF53822">
    <property type="entry name" value="Periplasmic binding protein-like I"/>
    <property type="match status" value="1"/>
</dbReference>
<dbReference type="PANTHER" id="PTHR30146">
    <property type="entry name" value="LACI-RELATED TRANSCRIPTIONAL REPRESSOR"/>
    <property type="match status" value="1"/>
</dbReference>
<dbReference type="SMART" id="SM00354">
    <property type="entry name" value="HTH_LACI"/>
    <property type="match status" value="1"/>
</dbReference>
<evidence type="ECO:0000259" key="4">
    <source>
        <dbReference type="PROSITE" id="PS50932"/>
    </source>
</evidence>
<evidence type="ECO:0000259" key="5">
    <source>
        <dbReference type="PROSITE" id="PS50943"/>
    </source>
</evidence>
<reference evidence="6 7" key="1">
    <citation type="submission" date="2020-08" db="EMBL/GenBank/DDBJ databases">
        <title>Genomic Encyclopedia of Archaeal and Bacterial Type Strains, Phase II (KMG-II): from individual species to whole genera.</title>
        <authorList>
            <person name="Goeker M."/>
        </authorList>
    </citation>
    <scope>NUCLEOTIDE SEQUENCE [LARGE SCALE GENOMIC DNA]</scope>
    <source>
        <strain evidence="6 7">DSM 43850</strain>
    </source>
</reference>
<keyword evidence="2" id="KW-0238">DNA-binding</keyword>
<evidence type="ECO:0000256" key="1">
    <source>
        <dbReference type="ARBA" id="ARBA00023015"/>
    </source>
</evidence>
<dbReference type="InterPro" id="IPR046335">
    <property type="entry name" value="LacI/GalR-like_sensor"/>
</dbReference>
<comment type="caution">
    <text evidence="6">The sequence shown here is derived from an EMBL/GenBank/DDBJ whole genome shotgun (WGS) entry which is preliminary data.</text>
</comment>
<gene>
    <name evidence="6" type="ORF">BC739_004689</name>
</gene>
<keyword evidence="1" id="KW-0805">Transcription regulation</keyword>
<dbReference type="Gene3D" id="3.40.50.2300">
    <property type="match status" value="2"/>
</dbReference>
<dbReference type="PANTHER" id="PTHR30146:SF145">
    <property type="entry name" value="RIBOSE OPERON REPRESSOR"/>
    <property type="match status" value="1"/>
</dbReference>
<keyword evidence="3" id="KW-0804">Transcription</keyword>
<evidence type="ECO:0000256" key="2">
    <source>
        <dbReference type="ARBA" id="ARBA00023125"/>
    </source>
</evidence>
<accession>A0ABR6BKT2</accession>
<dbReference type="PRINTS" id="PR00036">
    <property type="entry name" value="HTHLACI"/>
</dbReference>
<protein>
    <submittedName>
        <fullName evidence="6">LacI family transcriptional regulator</fullName>
    </submittedName>
</protein>
<feature type="domain" description="HTH lacI-type" evidence="4">
    <location>
        <begin position="2"/>
        <end position="56"/>
    </location>
</feature>
<dbReference type="InterPro" id="IPR010982">
    <property type="entry name" value="Lambda_DNA-bd_dom_sf"/>
</dbReference>
<dbReference type="InterPro" id="IPR028082">
    <property type="entry name" value="Peripla_BP_I"/>
</dbReference>
<dbReference type="EMBL" id="JACJID010000003">
    <property type="protein sequence ID" value="MBA8927483.1"/>
    <property type="molecule type" value="Genomic_DNA"/>
</dbReference>
<organism evidence="6 7">
    <name type="scientific">Kutzneria viridogrisea</name>
    <dbReference type="NCBI Taxonomy" id="47990"/>
    <lineage>
        <taxon>Bacteria</taxon>
        <taxon>Bacillati</taxon>
        <taxon>Actinomycetota</taxon>
        <taxon>Actinomycetes</taxon>
        <taxon>Pseudonocardiales</taxon>
        <taxon>Pseudonocardiaceae</taxon>
        <taxon>Kutzneria</taxon>
    </lineage>
</organism>
<dbReference type="SUPFAM" id="SSF47413">
    <property type="entry name" value="lambda repressor-like DNA-binding domains"/>
    <property type="match status" value="1"/>
</dbReference>
<dbReference type="PROSITE" id="PS50932">
    <property type="entry name" value="HTH_LACI_2"/>
    <property type="match status" value="1"/>
</dbReference>